<dbReference type="InterPro" id="IPR027972">
    <property type="entry name" value="DUF4489"/>
</dbReference>
<accession>A0ABN1J272</accession>
<comment type="caution">
    <text evidence="1">The sequence shown here is derived from an EMBL/GenBank/DDBJ whole genome shotgun (WGS) entry which is preliminary data.</text>
</comment>
<evidence type="ECO:0000313" key="2">
    <source>
        <dbReference type="Proteomes" id="UP001500339"/>
    </source>
</evidence>
<reference evidence="1 2" key="1">
    <citation type="journal article" date="2019" name="Int. J. Syst. Evol. Microbiol.">
        <title>The Global Catalogue of Microorganisms (GCM) 10K type strain sequencing project: providing services to taxonomists for standard genome sequencing and annotation.</title>
        <authorList>
            <consortium name="The Broad Institute Genomics Platform"/>
            <consortium name="The Broad Institute Genome Sequencing Center for Infectious Disease"/>
            <person name="Wu L."/>
            <person name="Ma J."/>
        </authorList>
    </citation>
    <scope>NUCLEOTIDE SEQUENCE [LARGE SCALE GENOMIC DNA]</scope>
    <source>
        <strain evidence="1 2">JCM 1405</strain>
    </source>
</reference>
<dbReference type="Pfam" id="PF14879">
    <property type="entry name" value="DUF4489"/>
    <property type="match status" value="1"/>
</dbReference>
<organism evidence="1 2">
    <name type="scientific">Clostridium malenominatum</name>
    <dbReference type="NCBI Taxonomy" id="1539"/>
    <lineage>
        <taxon>Bacteria</taxon>
        <taxon>Bacillati</taxon>
        <taxon>Bacillota</taxon>
        <taxon>Clostridia</taxon>
        <taxon>Eubacteriales</taxon>
        <taxon>Clostridiaceae</taxon>
        <taxon>Clostridium</taxon>
    </lineage>
</organism>
<gene>
    <name evidence="1" type="ORF">GCM10008905_23190</name>
</gene>
<protein>
    <recommendedName>
        <fullName evidence="3">DUF4489 domain-containing protein</fullName>
    </recommendedName>
</protein>
<dbReference type="RefSeq" id="WP_343769860.1">
    <property type="nucleotide sequence ID" value="NZ_BAAACF010000002.1"/>
</dbReference>
<evidence type="ECO:0000313" key="1">
    <source>
        <dbReference type="EMBL" id="GAA0726507.1"/>
    </source>
</evidence>
<sequence length="215" mass="24363">MKLYYRKPECREDYDRDCYDDYRRDKEHNDKCKCDKCQCDKCPNDEHKFAHCCPKSPCPYPIIFECAQGTGTEISRTIPDGLGTGSNNFFHPRSLGCLTIDTSCLKNPVVKFDFSSIIKFRSDGNQNRPVRLVFQLSKVCDDKQEISCGTWDYVAALDTEDERITTSFCFSHCECNSCPGCCVYTVKLIEAVNVVNGDILIVYNPTLSAIAKSSC</sequence>
<proteinExistence type="predicted"/>
<dbReference type="EMBL" id="BAAACF010000002">
    <property type="protein sequence ID" value="GAA0726507.1"/>
    <property type="molecule type" value="Genomic_DNA"/>
</dbReference>
<dbReference type="Proteomes" id="UP001500339">
    <property type="component" value="Unassembled WGS sequence"/>
</dbReference>
<evidence type="ECO:0008006" key="3">
    <source>
        <dbReference type="Google" id="ProtNLM"/>
    </source>
</evidence>
<keyword evidence="2" id="KW-1185">Reference proteome</keyword>
<name>A0ABN1J272_9CLOT</name>